<dbReference type="PRINTS" id="PR00119">
    <property type="entry name" value="CATATPASE"/>
</dbReference>
<comment type="caution">
    <text evidence="1">The sequence shown here is derived from an EMBL/GenBank/DDBJ whole genome shotgun (WGS) entry which is preliminary data.</text>
</comment>
<dbReference type="GO" id="GO:0016791">
    <property type="term" value="F:phosphatase activity"/>
    <property type="evidence" value="ECO:0007669"/>
    <property type="project" value="TreeGrafter"/>
</dbReference>
<sequence>MEKKHEIKLVALDMDGTLLTSEQEVSKRTREAIAQALANDVHVVLSTGRWISSCRPFAESLNLTSYLVTVNGGEIWTFDKELKERHLIDTKLMEMMWELGAENDMTSWMVSTDDIWYDARPANFNDHEWLKIGFDSHDKEKLDDLVKKLSYHKELELSNSTPTNIEVNPIGVNKATALRSVCEWIGTTMNNVMAVGDSLNDIKMIQQGGIGIAMGNAQDAVKKAADFVTDTNNQDGVAKAIERFVL</sequence>
<reference evidence="1" key="1">
    <citation type="journal article" date="2014" name="Int. J. Syst. Evol. Microbiol.">
        <title>Complete genome sequence of Corynebacterium casei LMG S-19264T (=DSM 44701T), isolated from a smear-ripened cheese.</title>
        <authorList>
            <consortium name="US DOE Joint Genome Institute (JGI-PGF)"/>
            <person name="Walter F."/>
            <person name="Albersmeier A."/>
            <person name="Kalinowski J."/>
            <person name="Ruckert C."/>
        </authorList>
    </citation>
    <scope>NUCLEOTIDE SEQUENCE</scope>
    <source>
        <strain evidence="1">CGMCC 1.15454</strain>
    </source>
</reference>
<organism evidence="1 2">
    <name type="scientific">Lentibacillus populi</name>
    <dbReference type="NCBI Taxonomy" id="1827502"/>
    <lineage>
        <taxon>Bacteria</taxon>
        <taxon>Bacillati</taxon>
        <taxon>Bacillota</taxon>
        <taxon>Bacilli</taxon>
        <taxon>Bacillales</taxon>
        <taxon>Bacillaceae</taxon>
        <taxon>Lentibacillus</taxon>
    </lineage>
</organism>
<name>A0A9W5U0B8_9BACI</name>
<gene>
    <name evidence="1" type="primary">ycsE</name>
    <name evidence="1" type="ORF">GCM10011409_35890</name>
</gene>
<evidence type="ECO:0000313" key="1">
    <source>
        <dbReference type="EMBL" id="GGB55106.1"/>
    </source>
</evidence>
<dbReference type="SFLD" id="SFLDG01140">
    <property type="entry name" value="C2.B:_Phosphomannomutase_and_P"/>
    <property type="match status" value="1"/>
</dbReference>
<dbReference type="SFLD" id="SFLDS00003">
    <property type="entry name" value="Haloacid_Dehalogenase"/>
    <property type="match status" value="1"/>
</dbReference>
<dbReference type="Pfam" id="PF08282">
    <property type="entry name" value="Hydrolase_3"/>
    <property type="match status" value="2"/>
</dbReference>
<dbReference type="PANTHER" id="PTHR10000">
    <property type="entry name" value="PHOSPHOSERINE PHOSPHATASE"/>
    <property type="match status" value="1"/>
</dbReference>
<dbReference type="AlphaFoldDB" id="A0A9W5U0B8"/>
<dbReference type="Gene3D" id="3.30.1240.10">
    <property type="match status" value="1"/>
</dbReference>
<dbReference type="PROSITE" id="PS01228">
    <property type="entry name" value="COF_1"/>
    <property type="match status" value="1"/>
</dbReference>
<proteinExistence type="predicted"/>
<evidence type="ECO:0000313" key="2">
    <source>
        <dbReference type="Proteomes" id="UP000621492"/>
    </source>
</evidence>
<dbReference type="Proteomes" id="UP000621492">
    <property type="component" value="Unassembled WGS sequence"/>
</dbReference>
<keyword evidence="2" id="KW-1185">Reference proteome</keyword>
<dbReference type="SFLD" id="SFLDG01144">
    <property type="entry name" value="C2.B.4:_PGP_Like"/>
    <property type="match status" value="1"/>
</dbReference>
<accession>A0A9W5U0B8</accession>
<protein>
    <submittedName>
        <fullName evidence="1">5-amino-6-(5-phospho-D-ribitylamino)uracil phosphatase YcsE</fullName>
    </submittedName>
</protein>
<dbReference type="NCBIfam" id="TIGR01484">
    <property type="entry name" value="HAD-SF-IIB"/>
    <property type="match status" value="1"/>
</dbReference>
<dbReference type="PANTHER" id="PTHR10000:SF55">
    <property type="entry name" value="5-AMINO-6-(5-PHOSPHO-D-RIBITYLAMINO)URACIL PHOSPHATASE YCSE"/>
    <property type="match status" value="1"/>
</dbReference>
<dbReference type="GO" id="GO:0005829">
    <property type="term" value="C:cytosol"/>
    <property type="evidence" value="ECO:0007669"/>
    <property type="project" value="TreeGrafter"/>
</dbReference>
<dbReference type="InterPro" id="IPR006379">
    <property type="entry name" value="HAD-SF_hydro_IIB"/>
</dbReference>
<dbReference type="EMBL" id="BMJD01000039">
    <property type="protein sequence ID" value="GGB55106.1"/>
    <property type="molecule type" value="Genomic_DNA"/>
</dbReference>
<dbReference type="GO" id="GO:0000287">
    <property type="term" value="F:magnesium ion binding"/>
    <property type="evidence" value="ECO:0007669"/>
    <property type="project" value="TreeGrafter"/>
</dbReference>
<reference evidence="1" key="2">
    <citation type="submission" date="2020-09" db="EMBL/GenBank/DDBJ databases">
        <authorList>
            <person name="Sun Q."/>
            <person name="Zhou Y."/>
        </authorList>
    </citation>
    <scope>NUCLEOTIDE SEQUENCE</scope>
    <source>
        <strain evidence="1">CGMCC 1.15454</strain>
    </source>
</reference>
<dbReference type="InterPro" id="IPR036412">
    <property type="entry name" value="HAD-like_sf"/>
</dbReference>
<dbReference type="CDD" id="cd07516">
    <property type="entry name" value="HAD_Pase"/>
    <property type="match status" value="1"/>
</dbReference>
<dbReference type="InterPro" id="IPR023214">
    <property type="entry name" value="HAD_sf"/>
</dbReference>
<dbReference type="Gene3D" id="3.40.50.1000">
    <property type="entry name" value="HAD superfamily/HAD-like"/>
    <property type="match status" value="1"/>
</dbReference>
<dbReference type="SUPFAM" id="SSF56784">
    <property type="entry name" value="HAD-like"/>
    <property type="match status" value="1"/>
</dbReference>
<dbReference type="RefSeq" id="WP_088052923.1">
    <property type="nucleotide sequence ID" value="NZ_BMJD01000039.1"/>
</dbReference>